<sequence>MHDAVPSYDSEAVLAKLWELTILISKDMERGLADRGISRSRADLLTRIYYSDEAPTQRWLADQHGVTPRNMTGLLDGLQRDGMITRSPHPTDRRATIVGMTDKGADFIGSMLTETHQIADGLFGELPVEERARFVATVDHVIARYRSMVASRDGTP</sequence>
<dbReference type="AlphaFoldDB" id="A0A5A7S7Z1"/>
<keyword evidence="6" id="KW-1185">Reference proteome</keyword>
<keyword evidence="3" id="KW-0804">Transcription</keyword>
<name>A0A5A7S7Z1_9NOCA</name>
<dbReference type="PANTHER" id="PTHR42756">
    <property type="entry name" value="TRANSCRIPTIONAL REGULATOR, MARR"/>
    <property type="match status" value="1"/>
</dbReference>
<dbReference type="GO" id="GO:0003700">
    <property type="term" value="F:DNA-binding transcription factor activity"/>
    <property type="evidence" value="ECO:0007669"/>
    <property type="project" value="InterPro"/>
</dbReference>
<accession>A0A5A7S7Z1</accession>
<proteinExistence type="predicted"/>
<keyword evidence="2" id="KW-0238">DNA-binding</keyword>
<dbReference type="PROSITE" id="PS50995">
    <property type="entry name" value="HTH_MARR_2"/>
    <property type="match status" value="1"/>
</dbReference>
<dbReference type="Proteomes" id="UP000322244">
    <property type="component" value="Unassembled WGS sequence"/>
</dbReference>
<organism evidence="5 6">
    <name type="scientific">Antrihabitans cavernicola</name>
    <dbReference type="NCBI Taxonomy" id="2495913"/>
    <lineage>
        <taxon>Bacteria</taxon>
        <taxon>Bacillati</taxon>
        <taxon>Actinomycetota</taxon>
        <taxon>Actinomycetes</taxon>
        <taxon>Mycobacteriales</taxon>
        <taxon>Nocardiaceae</taxon>
        <taxon>Antrihabitans</taxon>
    </lineage>
</organism>
<reference evidence="5 6" key="1">
    <citation type="submission" date="2019-07" db="EMBL/GenBank/DDBJ databases">
        <title>Rhodococcus cavernicolus sp. nov., isolated from a cave.</title>
        <authorList>
            <person name="Lee S.D."/>
        </authorList>
    </citation>
    <scope>NUCLEOTIDE SEQUENCE [LARGE SCALE GENOMIC DNA]</scope>
    <source>
        <strain evidence="5 6">C1-24</strain>
    </source>
</reference>
<gene>
    <name evidence="5" type="ORF">FOY51_22940</name>
</gene>
<dbReference type="OrthoDB" id="162531at2"/>
<dbReference type="InterPro" id="IPR036388">
    <property type="entry name" value="WH-like_DNA-bd_sf"/>
</dbReference>
<dbReference type="Gene3D" id="1.10.10.10">
    <property type="entry name" value="Winged helix-like DNA-binding domain superfamily/Winged helix DNA-binding domain"/>
    <property type="match status" value="1"/>
</dbReference>
<keyword evidence="1" id="KW-0805">Transcription regulation</keyword>
<evidence type="ECO:0000259" key="4">
    <source>
        <dbReference type="PROSITE" id="PS50995"/>
    </source>
</evidence>
<dbReference type="SUPFAM" id="SSF46785">
    <property type="entry name" value="Winged helix' DNA-binding domain"/>
    <property type="match status" value="1"/>
</dbReference>
<dbReference type="GO" id="GO:0003677">
    <property type="term" value="F:DNA binding"/>
    <property type="evidence" value="ECO:0007669"/>
    <property type="project" value="UniProtKB-KW"/>
</dbReference>
<dbReference type="SMART" id="SM00347">
    <property type="entry name" value="HTH_MARR"/>
    <property type="match status" value="1"/>
</dbReference>
<dbReference type="RefSeq" id="WP_149432596.1">
    <property type="nucleotide sequence ID" value="NZ_VLNY01000015.1"/>
</dbReference>
<evidence type="ECO:0000256" key="2">
    <source>
        <dbReference type="ARBA" id="ARBA00023125"/>
    </source>
</evidence>
<evidence type="ECO:0000256" key="1">
    <source>
        <dbReference type="ARBA" id="ARBA00023015"/>
    </source>
</evidence>
<evidence type="ECO:0000313" key="5">
    <source>
        <dbReference type="EMBL" id="KAA0019500.1"/>
    </source>
</evidence>
<comment type="caution">
    <text evidence="5">The sequence shown here is derived from an EMBL/GenBank/DDBJ whole genome shotgun (WGS) entry which is preliminary data.</text>
</comment>
<dbReference type="EMBL" id="VLNY01000015">
    <property type="protein sequence ID" value="KAA0019500.1"/>
    <property type="molecule type" value="Genomic_DNA"/>
</dbReference>
<feature type="domain" description="HTH marR-type" evidence="4">
    <location>
        <begin position="10"/>
        <end position="143"/>
    </location>
</feature>
<dbReference type="Pfam" id="PF01047">
    <property type="entry name" value="MarR"/>
    <property type="match status" value="1"/>
</dbReference>
<evidence type="ECO:0000256" key="3">
    <source>
        <dbReference type="ARBA" id="ARBA00023163"/>
    </source>
</evidence>
<evidence type="ECO:0000313" key="6">
    <source>
        <dbReference type="Proteomes" id="UP000322244"/>
    </source>
</evidence>
<dbReference type="PANTHER" id="PTHR42756:SF1">
    <property type="entry name" value="TRANSCRIPTIONAL REPRESSOR OF EMRAB OPERON"/>
    <property type="match status" value="1"/>
</dbReference>
<dbReference type="InterPro" id="IPR000835">
    <property type="entry name" value="HTH_MarR-typ"/>
</dbReference>
<dbReference type="InterPro" id="IPR036390">
    <property type="entry name" value="WH_DNA-bd_sf"/>
</dbReference>
<protein>
    <submittedName>
        <fullName evidence="5">MarR family transcriptional regulator</fullName>
    </submittedName>
</protein>